<dbReference type="GeneID" id="112458053"/>
<accession>A0A6J1Q8N4</accession>
<name>A0A6J1Q8N4_9HYME</name>
<organism evidence="2 3">
    <name type="scientific">Temnothorax curvispinosus</name>
    <dbReference type="NCBI Taxonomy" id="300111"/>
    <lineage>
        <taxon>Eukaryota</taxon>
        <taxon>Metazoa</taxon>
        <taxon>Ecdysozoa</taxon>
        <taxon>Arthropoda</taxon>
        <taxon>Hexapoda</taxon>
        <taxon>Insecta</taxon>
        <taxon>Pterygota</taxon>
        <taxon>Neoptera</taxon>
        <taxon>Endopterygota</taxon>
        <taxon>Hymenoptera</taxon>
        <taxon>Apocrita</taxon>
        <taxon>Aculeata</taxon>
        <taxon>Formicoidea</taxon>
        <taxon>Formicidae</taxon>
        <taxon>Myrmicinae</taxon>
        <taxon>Temnothorax</taxon>
    </lineage>
</organism>
<dbReference type="Pfam" id="PF20700">
    <property type="entry name" value="Mutator"/>
    <property type="match status" value="1"/>
</dbReference>
<protein>
    <submittedName>
        <fullName evidence="3">Uncharacterized protein LOC112458053</fullName>
    </submittedName>
</protein>
<feature type="domain" description="Mutator-like transposase" evidence="1">
    <location>
        <begin position="7"/>
        <end position="89"/>
    </location>
</feature>
<gene>
    <name evidence="3" type="primary">LOC112458053</name>
</gene>
<dbReference type="RefSeq" id="XP_024877230.1">
    <property type="nucleotide sequence ID" value="XM_025021462.1"/>
</dbReference>
<sequence>MMENNVSHINMAVIRGAVHAGTGNTALNKILACGNVPSIFNDLYKRYEKMVGEAIEKEAKASCKRAAILQRDLVIKNIEKLSDELPQEIVSDIYPHYIDLKASRLLVMVQDFVQG</sequence>
<dbReference type="AlphaFoldDB" id="A0A6J1Q8N4"/>
<keyword evidence="2" id="KW-1185">Reference proteome</keyword>
<evidence type="ECO:0000259" key="1">
    <source>
        <dbReference type="Pfam" id="PF20700"/>
    </source>
</evidence>
<dbReference type="OrthoDB" id="7698403at2759"/>
<reference evidence="3" key="1">
    <citation type="submission" date="2025-08" db="UniProtKB">
        <authorList>
            <consortium name="RefSeq"/>
        </authorList>
    </citation>
    <scope>IDENTIFICATION</scope>
    <source>
        <tissue evidence="3">Whole body</tissue>
    </source>
</reference>
<dbReference type="Proteomes" id="UP000504618">
    <property type="component" value="Unplaced"/>
</dbReference>
<evidence type="ECO:0000313" key="2">
    <source>
        <dbReference type="Proteomes" id="UP000504618"/>
    </source>
</evidence>
<proteinExistence type="predicted"/>
<evidence type="ECO:0000313" key="3">
    <source>
        <dbReference type="RefSeq" id="XP_024877230.1"/>
    </source>
</evidence>
<dbReference type="InterPro" id="IPR049012">
    <property type="entry name" value="Mutator_transp_dom"/>
</dbReference>